<dbReference type="InterPro" id="IPR017853">
    <property type="entry name" value="GH"/>
</dbReference>
<dbReference type="eggNOG" id="KOG0471">
    <property type="taxonomic scope" value="Eukaryota"/>
</dbReference>
<dbReference type="GO" id="GO:0000025">
    <property type="term" value="P:maltose catabolic process"/>
    <property type="evidence" value="ECO:0007669"/>
    <property type="project" value="TreeGrafter"/>
</dbReference>
<organism evidence="7">
    <name type="scientific">Grosmannia clavigera (strain kw1407 / UAMH 11150)</name>
    <name type="common">Blue stain fungus</name>
    <name type="synonym">Graphiocladiella clavigera</name>
    <dbReference type="NCBI Taxonomy" id="655863"/>
    <lineage>
        <taxon>Eukaryota</taxon>
        <taxon>Fungi</taxon>
        <taxon>Dikarya</taxon>
        <taxon>Ascomycota</taxon>
        <taxon>Pezizomycotina</taxon>
        <taxon>Sordariomycetes</taxon>
        <taxon>Sordariomycetidae</taxon>
        <taxon>Ophiostomatales</taxon>
        <taxon>Ophiostomataceae</taxon>
        <taxon>Leptographium</taxon>
    </lineage>
</organism>
<dbReference type="SMART" id="SM00642">
    <property type="entry name" value="Aamy"/>
    <property type="match status" value="1"/>
</dbReference>
<keyword evidence="2" id="KW-0378">Hydrolase</keyword>
<evidence type="ECO:0000313" key="6">
    <source>
        <dbReference type="EMBL" id="EFX06016.1"/>
    </source>
</evidence>
<dbReference type="STRING" id="655863.F0XA15"/>
<dbReference type="RefSeq" id="XP_014175498.1">
    <property type="nucleotide sequence ID" value="XM_014320023.1"/>
</dbReference>
<dbReference type="Proteomes" id="UP000007796">
    <property type="component" value="Unassembled WGS sequence"/>
</dbReference>
<feature type="domain" description="Glycosyl hydrolase family 13 catalytic" evidence="5">
    <location>
        <begin position="22"/>
        <end position="435"/>
    </location>
</feature>
<proteinExistence type="inferred from homology"/>
<evidence type="ECO:0000256" key="1">
    <source>
        <dbReference type="ARBA" id="ARBA00008061"/>
    </source>
</evidence>
<protein>
    <submittedName>
        <fullName evidence="6">Oligo-glucosidase</fullName>
    </submittedName>
</protein>
<dbReference type="Gene3D" id="3.90.400.10">
    <property type="entry name" value="Oligo-1,6-glucosidase, Domain 2"/>
    <property type="match status" value="1"/>
</dbReference>
<name>F0XA15_GROCL</name>
<dbReference type="GO" id="GO:0004574">
    <property type="term" value="F:oligo-1,6-glucosidase activity"/>
    <property type="evidence" value="ECO:0007669"/>
    <property type="project" value="TreeGrafter"/>
</dbReference>
<dbReference type="GO" id="GO:0004556">
    <property type="term" value="F:alpha-amylase activity"/>
    <property type="evidence" value="ECO:0007669"/>
    <property type="project" value="TreeGrafter"/>
</dbReference>
<dbReference type="InParanoid" id="F0XA15"/>
<dbReference type="CDD" id="cd11333">
    <property type="entry name" value="AmyAc_SI_OligoGlu_DGase"/>
    <property type="match status" value="1"/>
</dbReference>
<gene>
    <name evidence="6" type="ORF">CMQ_4085</name>
</gene>
<dbReference type="OrthoDB" id="204980at2759"/>
<dbReference type="AlphaFoldDB" id="F0XA15"/>
<dbReference type="InterPro" id="IPR013780">
    <property type="entry name" value="Glyco_hydro_b"/>
</dbReference>
<dbReference type="SUPFAM" id="SSF51011">
    <property type="entry name" value="Glycosyl hydrolase domain"/>
    <property type="match status" value="1"/>
</dbReference>
<dbReference type="FunFam" id="3.90.400.10:FF:000004">
    <property type="entry name" value="Oligo-1,6-glucosidase"/>
    <property type="match status" value="1"/>
</dbReference>
<dbReference type="Gene3D" id="2.60.40.1180">
    <property type="entry name" value="Golgi alpha-mannosidase II"/>
    <property type="match status" value="1"/>
</dbReference>
<dbReference type="GO" id="GO:0005987">
    <property type="term" value="P:sucrose catabolic process"/>
    <property type="evidence" value="ECO:0007669"/>
    <property type="project" value="TreeGrafter"/>
</dbReference>
<keyword evidence="3" id="KW-0326">Glycosidase</keyword>
<dbReference type="GO" id="GO:0033934">
    <property type="term" value="F:glucan 1,4-alpha-maltotriohydrolase activity"/>
    <property type="evidence" value="ECO:0007669"/>
    <property type="project" value="TreeGrafter"/>
</dbReference>
<dbReference type="HOGENOM" id="CLU_006462_2_3_1"/>
<evidence type="ECO:0000256" key="3">
    <source>
        <dbReference type="ARBA" id="ARBA00023295"/>
    </source>
</evidence>
<accession>F0XA15</accession>
<dbReference type="InterPro" id="IPR045857">
    <property type="entry name" value="O16G_dom_2"/>
</dbReference>
<reference evidence="6 7" key="1">
    <citation type="journal article" date="2011" name="Proc. Natl. Acad. Sci. U.S.A.">
        <title>Genome and transcriptome analyses of the mountain pine beetle-fungal symbiont Grosmannia clavigera, a lodgepole pine pathogen.</title>
        <authorList>
            <person name="DiGuistini S."/>
            <person name="Wang Y."/>
            <person name="Liao N.Y."/>
            <person name="Taylor G."/>
            <person name="Tanguay P."/>
            <person name="Feau N."/>
            <person name="Henrissat B."/>
            <person name="Chan S.K."/>
            <person name="Hesse-Orce U."/>
            <person name="Alamouti S.M."/>
            <person name="Tsui C.K.M."/>
            <person name="Docking R.T."/>
            <person name="Levasseur A."/>
            <person name="Haridas S."/>
            <person name="Robertson G."/>
            <person name="Birol I."/>
            <person name="Holt R.A."/>
            <person name="Marra M.A."/>
            <person name="Hamelin R.C."/>
            <person name="Hirst M."/>
            <person name="Jones S.J.M."/>
            <person name="Bohlmann J."/>
            <person name="Breuil C."/>
        </authorList>
    </citation>
    <scope>NUCLEOTIDE SEQUENCE [LARGE SCALE GENOMIC DNA]</scope>
    <source>
        <strain evidence="7">kw1407 / UAMH 11150</strain>
    </source>
</reference>
<keyword evidence="7" id="KW-1185">Reference proteome</keyword>
<dbReference type="GO" id="GO:0004575">
    <property type="term" value="F:sucrose alpha-glucosidase activity"/>
    <property type="evidence" value="ECO:0007669"/>
    <property type="project" value="TreeGrafter"/>
</dbReference>
<dbReference type="FunFam" id="3.20.20.80:FF:000064">
    <property type="entry name" value="Oligo-1,6-glucosidase"/>
    <property type="match status" value="1"/>
</dbReference>
<comment type="similarity">
    <text evidence="1">Belongs to the glycosyl hydrolase 13 family.</text>
</comment>
<dbReference type="PANTHER" id="PTHR10357">
    <property type="entry name" value="ALPHA-AMYLASE FAMILY MEMBER"/>
    <property type="match status" value="1"/>
</dbReference>
<dbReference type="SUPFAM" id="SSF51445">
    <property type="entry name" value="(Trans)glycosidases"/>
    <property type="match status" value="1"/>
</dbReference>
<evidence type="ECO:0000256" key="4">
    <source>
        <dbReference type="ARBA" id="ARBA00026248"/>
    </source>
</evidence>
<evidence type="ECO:0000259" key="5">
    <source>
        <dbReference type="SMART" id="SM00642"/>
    </source>
</evidence>
<dbReference type="PANTHER" id="PTHR10357:SF232">
    <property type="entry name" value="GLYCOSYL HYDROLASE FAMILY 13 CATALYTIC DOMAIN-CONTAINING PROTEIN"/>
    <property type="match status" value="1"/>
</dbReference>
<dbReference type="Pfam" id="PF00128">
    <property type="entry name" value="Alpha-amylase"/>
    <property type="match status" value="1"/>
</dbReference>
<dbReference type="NCBIfam" id="NF008183">
    <property type="entry name" value="PRK10933.1"/>
    <property type="match status" value="1"/>
</dbReference>
<dbReference type="InterPro" id="IPR006047">
    <property type="entry name" value="GH13_cat_dom"/>
</dbReference>
<keyword evidence="4" id="KW-0462">Maltose metabolism</keyword>
<evidence type="ECO:0000313" key="7">
    <source>
        <dbReference type="Proteomes" id="UP000007796"/>
    </source>
</evidence>
<evidence type="ECO:0000256" key="2">
    <source>
        <dbReference type="ARBA" id="ARBA00022801"/>
    </source>
</evidence>
<dbReference type="GeneID" id="25977257"/>
<dbReference type="Gene3D" id="3.20.20.80">
    <property type="entry name" value="Glycosidases"/>
    <property type="match status" value="1"/>
</dbReference>
<dbReference type="EMBL" id="GL629735">
    <property type="protein sequence ID" value="EFX06016.1"/>
    <property type="molecule type" value="Genomic_DNA"/>
</dbReference>
<sequence>MPPHVAVDGPQPASWKEASVYQIYPASFKDSTGSGTGDLQGIISKVDYLHSLGVDTVWLSPICESPQVDMGYDISNYRVIDPQYGSLDDMDELKDRLHERGMKLVFDLVVNHTSDQHEWFRQSRSSVDSPYRDWYIWRKPRIDADGRQQPPNNWQSHFQGSAWEYDEASGEYYLHLFCREQPDLNWENPTVRAAVHETMRFWLDRGIDGFRLDVINFISKDQAFPDSDRKVLAGCEFYAAGPRLHEYLQQMGAILREYGAFSVGEMPCVGDTDEIIKSVGADRGELNMIFHFELMDLDHGPAGKFSPRTWALAELKAIVAKWQRFMYDHGGWNALYLENHDQPRSVSRFASEDPAFRAASAKMLAVFLGFQAGTPFLYQGQELGMHNIPATWDMDEHKDVDCLNHWALLQGDGGDDEARAAARREYTKKSRDNARTPMQWDTTAHAGFTAHEATPWMRVHPNAAVVNAAAEQADPDSVFHCWRRVLAARKQHKDVVVYGSFALVDEADEAVFAYSRTSAAGSVVFVACNFTAKTVRWRKPWTGAPEVLLSTVGRSSDSLEGGDSIELSAFEGLAVLLQR</sequence>